<dbReference type="SUPFAM" id="SSF63882">
    <property type="entry name" value="MoeA N-terminal region -like"/>
    <property type="match status" value="1"/>
</dbReference>
<dbReference type="EC" id="2.10.1.1" evidence="5 13"/>
<dbReference type="FunFam" id="3.40.980.10:FF:000004">
    <property type="entry name" value="Molybdopterin molybdenumtransferase"/>
    <property type="match status" value="1"/>
</dbReference>
<dbReference type="EMBL" id="JAMTCD010000025">
    <property type="protein sequence ID" value="MCT7943220.1"/>
    <property type="molecule type" value="Genomic_DNA"/>
</dbReference>
<proteinExistence type="inferred from homology"/>
<dbReference type="PANTHER" id="PTHR10192">
    <property type="entry name" value="MOLYBDOPTERIN BIOSYNTHESIS PROTEIN"/>
    <property type="match status" value="1"/>
</dbReference>
<reference evidence="15" key="1">
    <citation type="journal article" date="2023" name="Int. J. Syst. Evol. Microbiol.">
        <title>&lt;i&gt;Shewanella septentrionalis&lt;/i&gt; sp. nov. and &lt;i&gt;Shewanella holmiensis&lt;/i&gt; sp. nov., isolated from Baltic Sea water and sediments.</title>
        <authorList>
            <person name="Martin-Rodriguez A.J."/>
            <person name="Thorell K."/>
            <person name="Joffre E."/>
            <person name="Jensie-Markopoulos S."/>
            <person name="Moore E.R.B."/>
            <person name="Sjoling A."/>
        </authorList>
    </citation>
    <scope>NUCLEOTIDE SEQUENCE</scope>
    <source>
        <strain evidence="15">SP1S2-7</strain>
    </source>
</reference>
<evidence type="ECO:0000256" key="9">
    <source>
        <dbReference type="ARBA" id="ARBA00022723"/>
    </source>
</evidence>
<dbReference type="InterPro" id="IPR038987">
    <property type="entry name" value="MoeA-like"/>
</dbReference>
<dbReference type="InterPro" id="IPR036688">
    <property type="entry name" value="MoeA_C_domain_IV_sf"/>
</dbReference>
<dbReference type="InterPro" id="IPR036135">
    <property type="entry name" value="MoeA_linker/N_sf"/>
</dbReference>
<organism evidence="15 16">
    <name type="scientific">Shewanella holmiensis</name>
    <dbReference type="NCBI Taxonomy" id="2952222"/>
    <lineage>
        <taxon>Bacteria</taxon>
        <taxon>Pseudomonadati</taxon>
        <taxon>Pseudomonadota</taxon>
        <taxon>Gammaproteobacteria</taxon>
        <taxon>Alteromonadales</taxon>
        <taxon>Shewanellaceae</taxon>
        <taxon>Shewanella</taxon>
    </lineage>
</organism>
<evidence type="ECO:0000256" key="5">
    <source>
        <dbReference type="ARBA" id="ARBA00013269"/>
    </source>
</evidence>
<dbReference type="FunFam" id="2.40.340.10:FF:000003">
    <property type="entry name" value="Molybdopterin molybdenumtransferase"/>
    <property type="match status" value="1"/>
</dbReference>
<evidence type="ECO:0000256" key="7">
    <source>
        <dbReference type="ARBA" id="ARBA00022505"/>
    </source>
</evidence>
<dbReference type="Gene3D" id="3.90.105.10">
    <property type="entry name" value="Molybdopterin biosynthesis moea protein, domain 2"/>
    <property type="match status" value="1"/>
</dbReference>
<comment type="cofactor">
    <cofactor evidence="1 13">
        <name>Mg(2+)</name>
        <dbReference type="ChEBI" id="CHEBI:18420"/>
    </cofactor>
</comment>
<protein>
    <recommendedName>
        <fullName evidence="6 13">Molybdopterin molybdenumtransferase</fullName>
        <ecNumber evidence="5 13">2.10.1.1</ecNumber>
    </recommendedName>
</protein>
<dbReference type="SMART" id="SM00852">
    <property type="entry name" value="MoCF_biosynth"/>
    <property type="match status" value="1"/>
</dbReference>
<comment type="catalytic activity">
    <reaction evidence="12">
        <text>adenylyl-molybdopterin + molybdate = Mo-molybdopterin + AMP + H(+)</text>
        <dbReference type="Rhea" id="RHEA:35047"/>
        <dbReference type="ChEBI" id="CHEBI:15378"/>
        <dbReference type="ChEBI" id="CHEBI:36264"/>
        <dbReference type="ChEBI" id="CHEBI:62727"/>
        <dbReference type="ChEBI" id="CHEBI:71302"/>
        <dbReference type="ChEBI" id="CHEBI:456215"/>
        <dbReference type="EC" id="2.10.1.1"/>
    </reaction>
</comment>
<keyword evidence="16" id="KW-1185">Reference proteome</keyword>
<evidence type="ECO:0000256" key="12">
    <source>
        <dbReference type="ARBA" id="ARBA00047317"/>
    </source>
</evidence>
<accession>A0A9X3AW05</accession>
<dbReference type="GO" id="GO:0046872">
    <property type="term" value="F:metal ion binding"/>
    <property type="evidence" value="ECO:0007669"/>
    <property type="project" value="UniProtKB-UniRule"/>
</dbReference>
<dbReference type="Gene3D" id="3.40.980.10">
    <property type="entry name" value="MoaB/Mog-like domain"/>
    <property type="match status" value="1"/>
</dbReference>
<dbReference type="InterPro" id="IPR008284">
    <property type="entry name" value="MoCF_biosynth_CS"/>
</dbReference>
<comment type="function">
    <text evidence="2 13">Catalyzes the insertion of molybdate into adenylated molybdopterin with the concomitant release of AMP.</text>
</comment>
<dbReference type="InterPro" id="IPR001453">
    <property type="entry name" value="MoaB/Mog_dom"/>
</dbReference>
<keyword evidence="11 13" id="KW-0501">Molybdenum cofactor biosynthesis</keyword>
<dbReference type="NCBIfam" id="NF045515">
    <property type="entry name" value="Glp_gephyrin"/>
    <property type="match status" value="1"/>
</dbReference>
<comment type="similarity">
    <text evidence="4 13">Belongs to the MoeA family.</text>
</comment>
<dbReference type="NCBIfam" id="NF007960">
    <property type="entry name" value="PRK10680.1"/>
    <property type="match status" value="1"/>
</dbReference>
<dbReference type="Gene3D" id="2.40.340.10">
    <property type="entry name" value="MoeA, C-terminal, domain IV"/>
    <property type="match status" value="1"/>
</dbReference>
<comment type="caution">
    <text evidence="15">The sequence shown here is derived from an EMBL/GenBank/DDBJ whole genome shotgun (WGS) entry which is preliminary data.</text>
</comment>
<dbReference type="RefSeq" id="WP_261299557.1">
    <property type="nucleotide sequence ID" value="NZ_JAMTCD010000025.1"/>
</dbReference>
<dbReference type="Pfam" id="PF00994">
    <property type="entry name" value="MoCF_biosynth"/>
    <property type="match status" value="1"/>
</dbReference>
<feature type="domain" description="MoaB/Mog" evidence="14">
    <location>
        <begin position="190"/>
        <end position="327"/>
    </location>
</feature>
<dbReference type="SUPFAM" id="SSF53218">
    <property type="entry name" value="Molybdenum cofactor biosynthesis proteins"/>
    <property type="match status" value="1"/>
</dbReference>
<evidence type="ECO:0000259" key="14">
    <source>
        <dbReference type="SMART" id="SM00852"/>
    </source>
</evidence>
<evidence type="ECO:0000256" key="4">
    <source>
        <dbReference type="ARBA" id="ARBA00010763"/>
    </source>
</evidence>
<dbReference type="GO" id="GO:0006777">
    <property type="term" value="P:Mo-molybdopterin cofactor biosynthetic process"/>
    <property type="evidence" value="ECO:0007669"/>
    <property type="project" value="UniProtKB-UniRule"/>
</dbReference>
<keyword evidence="9 13" id="KW-0479">Metal-binding</keyword>
<evidence type="ECO:0000256" key="13">
    <source>
        <dbReference type="RuleBase" id="RU365090"/>
    </source>
</evidence>
<keyword evidence="8 13" id="KW-0808">Transferase</keyword>
<evidence type="ECO:0000256" key="1">
    <source>
        <dbReference type="ARBA" id="ARBA00001946"/>
    </source>
</evidence>
<name>A0A9X3AW05_9GAMM</name>
<dbReference type="Pfam" id="PF03454">
    <property type="entry name" value="MoeA_C"/>
    <property type="match status" value="1"/>
</dbReference>
<evidence type="ECO:0000256" key="3">
    <source>
        <dbReference type="ARBA" id="ARBA00005046"/>
    </source>
</evidence>
<dbReference type="InterPro" id="IPR005110">
    <property type="entry name" value="MoeA_linker/N"/>
</dbReference>
<evidence type="ECO:0000256" key="2">
    <source>
        <dbReference type="ARBA" id="ARBA00002901"/>
    </source>
</evidence>
<dbReference type="PANTHER" id="PTHR10192:SF5">
    <property type="entry name" value="GEPHYRIN"/>
    <property type="match status" value="1"/>
</dbReference>
<dbReference type="Gene3D" id="2.170.190.11">
    <property type="entry name" value="Molybdopterin biosynthesis moea protein, domain 3"/>
    <property type="match status" value="1"/>
</dbReference>
<dbReference type="Pfam" id="PF03453">
    <property type="entry name" value="MoeA_N"/>
    <property type="match status" value="1"/>
</dbReference>
<evidence type="ECO:0000256" key="6">
    <source>
        <dbReference type="ARBA" id="ARBA00021108"/>
    </source>
</evidence>
<keyword evidence="10 13" id="KW-0460">Magnesium</keyword>
<evidence type="ECO:0000313" key="16">
    <source>
        <dbReference type="Proteomes" id="UP001155546"/>
    </source>
</evidence>
<dbReference type="InterPro" id="IPR005111">
    <property type="entry name" value="MoeA_C_domain_IV"/>
</dbReference>
<dbReference type="InterPro" id="IPR036425">
    <property type="entry name" value="MoaB/Mog-like_dom_sf"/>
</dbReference>
<comment type="pathway">
    <text evidence="3 13">Cofactor biosynthesis; molybdopterin biosynthesis.</text>
</comment>
<dbReference type="CDD" id="cd00887">
    <property type="entry name" value="MoeA"/>
    <property type="match status" value="1"/>
</dbReference>
<keyword evidence="7 13" id="KW-0500">Molybdenum</keyword>
<dbReference type="SUPFAM" id="SSF63867">
    <property type="entry name" value="MoeA C-terminal domain-like"/>
    <property type="match status" value="1"/>
</dbReference>
<dbReference type="GO" id="GO:0061599">
    <property type="term" value="F:molybdopterin molybdotransferase activity"/>
    <property type="evidence" value="ECO:0007669"/>
    <property type="project" value="UniProtKB-UniRule"/>
</dbReference>
<dbReference type="Proteomes" id="UP001155546">
    <property type="component" value="Unassembled WGS sequence"/>
</dbReference>
<evidence type="ECO:0000313" key="15">
    <source>
        <dbReference type="EMBL" id="MCT7943220.1"/>
    </source>
</evidence>
<dbReference type="NCBIfam" id="TIGR00177">
    <property type="entry name" value="molyb_syn"/>
    <property type="match status" value="1"/>
</dbReference>
<dbReference type="PROSITE" id="PS01079">
    <property type="entry name" value="MOCF_BIOSYNTHESIS_2"/>
    <property type="match status" value="1"/>
</dbReference>
<dbReference type="GO" id="GO:0005829">
    <property type="term" value="C:cytosol"/>
    <property type="evidence" value="ECO:0007669"/>
    <property type="project" value="TreeGrafter"/>
</dbReference>
<gene>
    <name evidence="15" type="primary">moeA</name>
    <name evidence="15" type="ORF">NE535_15730</name>
</gene>
<sequence length="417" mass="44664">MVSTQDPCAQPTLLHPDDAIIQLLAQVDATNDSEVVDLSHAIGRVLAEDLTSGIDLPPFDNSAMDGYVFRFDDLDAQAQETHLTLVGSSFAGHPFSGKAQKNTCIRIMTGAPVPAGYDTVQMQEKCTANGEVICIGHPARKGANVRARGEELSAGTKVLYKGTQIRAAEMGVIATIGLSQIRVVRTIKVAFFSTGDELRPVGTELAPGQIYDSNRYSIQGLMAKANVEWIDLGVIRDDKEAIRAAFKDAASQADMVITSGGVSVGDADYTKQILSEEGQITFWKLAIKPGKPFAFGKLGKAVFCGLPGNPVSSMVTFYKLVWPILNKMQGLPNRAAITYQAKLTTAIRKQPGRVEYQRGVLTQNAHGELEVAVTGGQGSGMLTSMSIANCFINLAQFQADVEAGTIVNVEPFHSVLS</sequence>
<evidence type="ECO:0000256" key="8">
    <source>
        <dbReference type="ARBA" id="ARBA00022679"/>
    </source>
</evidence>
<evidence type="ECO:0000256" key="10">
    <source>
        <dbReference type="ARBA" id="ARBA00022842"/>
    </source>
</evidence>
<dbReference type="AlphaFoldDB" id="A0A9X3AW05"/>
<evidence type="ECO:0000256" key="11">
    <source>
        <dbReference type="ARBA" id="ARBA00023150"/>
    </source>
</evidence>